<dbReference type="PANTHER" id="PTHR42085:SF2">
    <property type="entry name" value="F-BOX DOMAIN-CONTAINING PROTEIN"/>
    <property type="match status" value="1"/>
</dbReference>
<sequence length="274" mass="31448">MSTRPSPYYPVLVPSRELPSGAKLAPFATRPAQPFRFLDLPAEIRRYIYDLWIPSFVHVSPGCGRIRLQYFTETREGLIFQTMFVRPFFLNRQFYHEFWYSLFTRTTWSFSNPGLLLSALECLSSPTVDRIRHVSVRLGEYGRWPKVRSKTPSKDRRNSFDFRSAVQTLRHMKQLQTLLIYINLADFGYVRANPLTALPANTIAANCVADFTWAGLETRVPFAQSVLDQEFVRTLKFRCGEASVSLVPKPEDRYAGQMVDVVISQCAVVGSMEP</sequence>
<proteinExistence type="predicted"/>
<gene>
    <name evidence="1" type="ORF">GJ744_001226</name>
</gene>
<dbReference type="OrthoDB" id="4757095at2759"/>
<reference evidence="1" key="1">
    <citation type="submission" date="2020-02" db="EMBL/GenBank/DDBJ databases">
        <authorList>
            <person name="Palmer J.M."/>
        </authorList>
    </citation>
    <scope>NUCLEOTIDE SEQUENCE</scope>
    <source>
        <strain evidence="1">EPUS1.4</strain>
        <tissue evidence="1">Thallus</tissue>
    </source>
</reference>
<organism evidence="1 2">
    <name type="scientific">Endocarpon pusillum</name>
    <dbReference type="NCBI Taxonomy" id="364733"/>
    <lineage>
        <taxon>Eukaryota</taxon>
        <taxon>Fungi</taxon>
        <taxon>Dikarya</taxon>
        <taxon>Ascomycota</taxon>
        <taxon>Pezizomycotina</taxon>
        <taxon>Eurotiomycetes</taxon>
        <taxon>Chaetothyriomycetidae</taxon>
        <taxon>Verrucariales</taxon>
        <taxon>Verrucariaceae</taxon>
        <taxon>Endocarpon</taxon>
    </lineage>
</organism>
<dbReference type="InterPro" id="IPR038883">
    <property type="entry name" value="AN11006-like"/>
</dbReference>
<keyword evidence="2" id="KW-1185">Reference proteome</keyword>
<evidence type="ECO:0000313" key="1">
    <source>
        <dbReference type="EMBL" id="KAF7505160.1"/>
    </source>
</evidence>
<accession>A0A8H7AHC3</accession>
<protein>
    <submittedName>
        <fullName evidence="1">Uncharacterized protein</fullName>
    </submittedName>
</protein>
<dbReference type="PANTHER" id="PTHR42085">
    <property type="entry name" value="F-BOX DOMAIN-CONTAINING PROTEIN"/>
    <property type="match status" value="1"/>
</dbReference>
<name>A0A8H7AHC3_9EURO</name>
<dbReference type="EMBL" id="JAACFV010000117">
    <property type="protein sequence ID" value="KAF7505160.1"/>
    <property type="molecule type" value="Genomic_DNA"/>
</dbReference>
<dbReference type="AlphaFoldDB" id="A0A8H7AHC3"/>
<evidence type="ECO:0000313" key="2">
    <source>
        <dbReference type="Proteomes" id="UP000606974"/>
    </source>
</evidence>
<dbReference type="Proteomes" id="UP000606974">
    <property type="component" value="Unassembled WGS sequence"/>
</dbReference>
<comment type="caution">
    <text evidence="1">The sequence shown here is derived from an EMBL/GenBank/DDBJ whole genome shotgun (WGS) entry which is preliminary data.</text>
</comment>